<organism evidence="1 2">
    <name type="scientific">Musa troglodytarum</name>
    <name type="common">fe'i banana</name>
    <dbReference type="NCBI Taxonomy" id="320322"/>
    <lineage>
        <taxon>Eukaryota</taxon>
        <taxon>Viridiplantae</taxon>
        <taxon>Streptophyta</taxon>
        <taxon>Embryophyta</taxon>
        <taxon>Tracheophyta</taxon>
        <taxon>Spermatophyta</taxon>
        <taxon>Magnoliopsida</taxon>
        <taxon>Liliopsida</taxon>
        <taxon>Zingiberales</taxon>
        <taxon>Musaceae</taxon>
        <taxon>Musa</taxon>
    </lineage>
</organism>
<sequence length="160" mass="18287">MVVEAMFAEMLVINGLIKMKEGVIQRSRLVRVAKIEASDMQRKYDSRTRAHAGDNNFMSWKLRQQLPGKDLLSVKAKCLQKKMLRLPLPPDQNQETTMIIKCLVLQEGKKRDTTFHVVISLRDFSIELMIDMIREETDICKEMKSTGLAISQGRCMVAGT</sequence>
<keyword evidence="2" id="KW-1185">Reference proteome</keyword>
<protein>
    <submittedName>
        <fullName evidence="1">Uncharacterized protein</fullName>
    </submittedName>
</protein>
<dbReference type="AlphaFoldDB" id="A0A9E7G924"/>
<name>A0A9E7G924_9LILI</name>
<proteinExistence type="predicted"/>
<dbReference type="Proteomes" id="UP001055439">
    <property type="component" value="Chromosome 6"/>
</dbReference>
<dbReference type="EMBL" id="CP097508">
    <property type="protein sequence ID" value="URE10769.1"/>
    <property type="molecule type" value="Genomic_DNA"/>
</dbReference>
<gene>
    <name evidence="1" type="ORF">MUK42_26948</name>
</gene>
<evidence type="ECO:0000313" key="2">
    <source>
        <dbReference type="Proteomes" id="UP001055439"/>
    </source>
</evidence>
<accession>A0A9E7G924</accession>
<reference evidence="1" key="1">
    <citation type="submission" date="2022-05" db="EMBL/GenBank/DDBJ databases">
        <title>The Musa troglodytarum L. genome provides insights into the mechanism of non-climacteric behaviour and enrichment of carotenoids.</title>
        <authorList>
            <person name="Wang J."/>
        </authorList>
    </citation>
    <scope>NUCLEOTIDE SEQUENCE</scope>
    <source>
        <tissue evidence="1">Leaf</tissue>
    </source>
</reference>
<evidence type="ECO:0000313" key="1">
    <source>
        <dbReference type="EMBL" id="URE10769.1"/>
    </source>
</evidence>